<accession>A0ABY9JYM7</accession>
<name>A0ABY9JYM7_9BACI</name>
<protein>
    <recommendedName>
        <fullName evidence="4">Holin</fullName>
    </recommendedName>
</protein>
<evidence type="ECO:0000313" key="3">
    <source>
        <dbReference type="Proteomes" id="UP001197974"/>
    </source>
</evidence>
<evidence type="ECO:0000256" key="1">
    <source>
        <dbReference type="SAM" id="Phobius"/>
    </source>
</evidence>
<evidence type="ECO:0000313" key="2">
    <source>
        <dbReference type="EMBL" id="WLR44501.1"/>
    </source>
</evidence>
<dbReference type="Proteomes" id="UP001197974">
    <property type="component" value="Plasmid unnamed2"/>
</dbReference>
<gene>
    <name evidence="2" type="ORF">LC087_19230</name>
</gene>
<keyword evidence="3" id="KW-1185">Reference proteome</keyword>
<keyword evidence="1" id="KW-0472">Membrane</keyword>
<feature type="transmembrane region" description="Helical" evidence="1">
    <location>
        <begin position="34"/>
        <end position="52"/>
    </location>
</feature>
<keyword evidence="1" id="KW-1133">Transmembrane helix</keyword>
<dbReference type="EMBL" id="CP129015">
    <property type="protein sequence ID" value="WLR44501.1"/>
    <property type="molecule type" value="Genomic_DNA"/>
</dbReference>
<proteinExistence type="predicted"/>
<keyword evidence="1" id="KW-0812">Transmembrane</keyword>
<sequence>MKTTKFVLSVFSVYAVLQITQDMNVANSWILTESVQMMLSFLVALIVLALLNKIENLNKNRK</sequence>
<organism evidence="2 3">
    <name type="scientific">Bacillus carboniphilus</name>
    <dbReference type="NCBI Taxonomy" id="86663"/>
    <lineage>
        <taxon>Bacteria</taxon>
        <taxon>Bacillati</taxon>
        <taxon>Bacillota</taxon>
        <taxon>Bacilli</taxon>
        <taxon>Bacillales</taxon>
        <taxon>Bacillaceae</taxon>
        <taxon>Bacillus</taxon>
    </lineage>
</organism>
<geneLocation type="plasmid" evidence="2 3">
    <name>unnamed2</name>
</geneLocation>
<keyword evidence="2" id="KW-0614">Plasmid</keyword>
<reference evidence="2 3" key="1">
    <citation type="submission" date="2023-06" db="EMBL/GenBank/DDBJ databases">
        <title>Five Gram-positive bacteria isolated from mangrove sediments in Shenzhen, Guangdong, China.</title>
        <authorList>
            <person name="Yu S."/>
            <person name="Zheng W."/>
            <person name="Huang Y."/>
        </authorList>
    </citation>
    <scope>NUCLEOTIDE SEQUENCE [LARGE SCALE GENOMIC DNA]</scope>
    <source>
        <strain evidence="2 3">SaN35-3</strain>
        <plasmid evidence="2 3">unnamed2</plasmid>
    </source>
</reference>
<dbReference type="RefSeq" id="WP_226540792.1">
    <property type="nucleotide sequence ID" value="NZ_CP129015.1"/>
</dbReference>
<evidence type="ECO:0008006" key="4">
    <source>
        <dbReference type="Google" id="ProtNLM"/>
    </source>
</evidence>